<comment type="similarity">
    <text evidence="1">Belongs to the type-I restriction system S methylase family.</text>
</comment>
<sequence length="407" mass="45919">MSRIDELIAEHCPDGVEYRALGEVGEFIRGSGLQKKDLLEEGVPAIHYGQIHTHYGVWTTVTQSFTSTETAVKLRHARPGDLLIATTSEDDEAVAKATAWLGKSDVVLSGDAYIYRHELDPRYVSYFFQAKKFQEQKRRYISGTKVRRISGASLAKIRIPVPPLEIQQEIVLILNKFTRLEAELEAELEARRRQYEYYRAHAFDFSGRGDVRWSTLGTVSARVSTGATPKAGSSKYYEDGRIPWLRTGEVTFGRIWDTEVKITEAAVKETGASWIPSDCVIVAISGATAARCAINKIPLTTNQHCCNLQIDASQADYRYVFYWIASNYEALKSLGRGARSDLNVRIIKDFPVPLPPIEVQNRIASFLDKFDALVNDLNSGLPAEIAARRKQYEYYRDRLLTFKEFSA</sequence>
<dbReference type="PANTHER" id="PTHR43140">
    <property type="entry name" value="TYPE-1 RESTRICTION ENZYME ECOKI SPECIFICITY PROTEIN"/>
    <property type="match status" value="1"/>
</dbReference>
<keyword evidence="3" id="KW-0238">DNA-binding</keyword>
<keyword evidence="5" id="KW-0255">Endonuclease</keyword>
<dbReference type="PANTHER" id="PTHR43140:SF1">
    <property type="entry name" value="TYPE I RESTRICTION ENZYME ECOKI SPECIFICITY SUBUNIT"/>
    <property type="match status" value="1"/>
</dbReference>
<dbReference type="GO" id="GO:0004519">
    <property type="term" value="F:endonuclease activity"/>
    <property type="evidence" value="ECO:0007669"/>
    <property type="project" value="UniProtKB-KW"/>
</dbReference>
<dbReference type="REBASE" id="249507">
    <property type="entry name" value="S.Csp2184ORF100P"/>
</dbReference>
<evidence type="ECO:0000256" key="1">
    <source>
        <dbReference type="ARBA" id="ARBA00010923"/>
    </source>
</evidence>
<dbReference type="InterPro" id="IPR051212">
    <property type="entry name" value="Type-I_RE_S_subunit"/>
</dbReference>
<dbReference type="Proteomes" id="UP000244754">
    <property type="component" value="Chromosome"/>
</dbReference>
<dbReference type="GO" id="GO:0009307">
    <property type="term" value="P:DNA restriction-modification system"/>
    <property type="evidence" value="ECO:0007669"/>
    <property type="project" value="UniProtKB-KW"/>
</dbReference>
<dbReference type="CDD" id="cd17294">
    <property type="entry name" value="RMtype1_S_MmaC7ORF19P_TRD1-CR1_like"/>
    <property type="match status" value="1"/>
</dbReference>
<dbReference type="Gene3D" id="3.90.220.20">
    <property type="entry name" value="DNA methylase specificity domains"/>
    <property type="match status" value="2"/>
</dbReference>
<keyword evidence="2" id="KW-0680">Restriction system</keyword>
<evidence type="ECO:0000256" key="2">
    <source>
        <dbReference type="ARBA" id="ARBA00022747"/>
    </source>
</evidence>
<dbReference type="InterPro" id="IPR044946">
    <property type="entry name" value="Restrct_endonuc_typeI_TRD_sf"/>
</dbReference>
<dbReference type="EMBL" id="CP026948">
    <property type="protein sequence ID" value="AWB83089.1"/>
    <property type="molecule type" value="Genomic_DNA"/>
</dbReference>
<dbReference type="SUPFAM" id="SSF116734">
    <property type="entry name" value="DNA methylase specificity domain"/>
    <property type="match status" value="2"/>
</dbReference>
<protein>
    <submittedName>
        <fullName evidence="5">Restriction endonuclease subunit S</fullName>
    </submittedName>
</protein>
<dbReference type="GO" id="GO:0003677">
    <property type="term" value="F:DNA binding"/>
    <property type="evidence" value="ECO:0007669"/>
    <property type="project" value="UniProtKB-KW"/>
</dbReference>
<dbReference type="RefSeq" id="WP_108403085.1">
    <property type="nucleotide sequence ID" value="NZ_CP026948.1"/>
</dbReference>
<keyword evidence="5" id="KW-0378">Hydrolase</keyword>
<evidence type="ECO:0000256" key="4">
    <source>
        <dbReference type="ARBA" id="ARBA00038652"/>
    </source>
</evidence>
<dbReference type="OrthoDB" id="3197085at2"/>
<gene>
    <name evidence="5" type="ORF">C3E79_00110</name>
</gene>
<name>A0A2S0WBE8_9CORY</name>
<dbReference type="CDD" id="cd17268">
    <property type="entry name" value="RMtype1_S_Ara36733I_TRD1-CR1_like"/>
    <property type="match status" value="1"/>
</dbReference>
<accession>A0A2S0WBE8</accession>
<dbReference type="Gene3D" id="1.10.287.1120">
    <property type="entry name" value="Bipartite methylase S protein"/>
    <property type="match status" value="1"/>
</dbReference>
<dbReference type="InterPro" id="IPR000055">
    <property type="entry name" value="Restrct_endonuc_typeI_TRD"/>
</dbReference>
<dbReference type="AlphaFoldDB" id="A0A2S0WBE8"/>
<evidence type="ECO:0000313" key="5">
    <source>
        <dbReference type="EMBL" id="AWB83089.1"/>
    </source>
</evidence>
<evidence type="ECO:0000313" key="6">
    <source>
        <dbReference type="Proteomes" id="UP000244754"/>
    </source>
</evidence>
<keyword evidence="5" id="KW-0540">Nuclease</keyword>
<comment type="subunit">
    <text evidence="4">The methyltransferase is composed of M and S polypeptides.</text>
</comment>
<dbReference type="Pfam" id="PF01420">
    <property type="entry name" value="Methylase_S"/>
    <property type="match status" value="2"/>
</dbReference>
<dbReference type="KEGG" id="clia:C3E79_00110"/>
<organism evidence="5 6">
    <name type="scientific">Corynebacterium liangguodongii</name>
    <dbReference type="NCBI Taxonomy" id="2079535"/>
    <lineage>
        <taxon>Bacteria</taxon>
        <taxon>Bacillati</taxon>
        <taxon>Actinomycetota</taxon>
        <taxon>Actinomycetes</taxon>
        <taxon>Mycobacteriales</taxon>
        <taxon>Corynebacteriaceae</taxon>
        <taxon>Corynebacterium</taxon>
    </lineage>
</organism>
<evidence type="ECO:0000256" key="3">
    <source>
        <dbReference type="ARBA" id="ARBA00023125"/>
    </source>
</evidence>
<proteinExistence type="inferred from homology"/>
<keyword evidence="6" id="KW-1185">Reference proteome</keyword>
<reference evidence="6" key="1">
    <citation type="submission" date="2018-01" db="EMBL/GenBank/DDBJ databases">
        <authorList>
            <person name="Li J."/>
        </authorList>
    </citation>
    <scope>NUCLEOTIDE SEQUENCE [LARGE SCALE GENOMIC DNA]</scope>
    <source>
        <strain evidence="6">2184</strain>
    </source>
</reference>